<reference evidence="10 11" key="1">
    <citation type="submission" date="2017-03" db="EMBL/GenBank/DDBJ databases">
        <title>WGS assembly of Porphyra umbilicalis.</title>
        <authorList>
            <person name="Brawley S.H."/>
            <person name="Blouin N.A."/>
            <person name="Ficko-Blean E."/>
            <person name="Wheeler G.L."/>
            <person name="Lohr M."/>
            <person name="Goodson H.V."/>
            <person name="Jenkins J.W."/>
            <person name="Blaby-Haas C.E."/>
            <person name="Helliwell K.E."/>
            <person name="Chan C."/>
            <person name="Marriage T."/>
            <person name="Bhattacharya D."/>
            <person name="Klein A.S."/>
            <person name="Badis Y."/>
            <person name="Brodie J."/>
            <person name="Cao Y."/>
            <person name="Collen J."/>
            <person name="Dittami S.M."/>
            <person name="Gachon C.M."/>
            <person name="Green B.R."/>
            <person name="Karpowicz S."/>
            <person name="Kim J.W."/>
            <person name="Kudahl U."/>
            <person name="Lin S."/>
            <person name="Michel G."/>
            <person name="Mittag M."/>
            <person name="Olson B.J."/>
            <person name="Pangilinan J."/>
            <person name="Peng Y."/>
            <person name="Qiu H."/>
            <person name="Shu S."/>
            <person name="Singer J.T."/>
            <person name="Smith A.G."/>
            <person name="Sprecher B.N."/>
            <person name="Wagner V."/>
            <person name="Wang W."/>
            <person name="Wang Z.-Y."/>
            <person name="Yan J."/>
            <person name="Yarish C."/>
            <person name="Zoeuner-Riek S."/>
            <person name="Zhuang Y."/>
            <person name="Zou Y."/>
            <person name="Lindquist E.A."/>
            <person name="Grimwood J."/>
            <person name="Barry K."/>
            <person name="Rokhsar D.S."/>
            <person name="Schmutz J."/>
            <person name="Stiller J.W."/>
            <person name="Grossman A.R."/>
            <person name="Prochnik S.E."/>
        </authorList>
    </citation>
    <scope>NUCLEOTIDE SEQUENCE [LARGE SCALE GENOMIC DNA]</scope>
    <source>
        <strain evidence="10">4086291</strain>
    </source>
</reference>
<gene>
    <name evidence="10" type="ORF">BU14_0055s0023</name>
</gene>
<evidence type="ECO:0000313" key="10">
    <source>
        <dbReference type="EMBL" id="OSX80300.1"/>
    </source>
</evidence>
<dbReference type="PROSITE" id="PS51007">
    <property type="entry name" value="CYTC"/>
    <property type="match status" value="1"/>
</dbReference>
<evidence type="ECO:0000256" key="7">
    <source>
        <dbReference type="ARBA" id="ARBA00023078"/>
    </source>
</evidence>
<keyword evidence="5" id="KW-0249">Electron transport</keyword>
<evidence type="ECO:0000256" key="6">
    <source>
        <dbReference type="ARBA" id="ARBA00023004"/>
    </source>
</evidence>
<proteinExistence type="inferred from homology"/>
<dbReference type="EMBL" id="KV918777">
    <property type="protein sequence ID" value="OSX80300.1"/>
    <property type="molecule type" value="Genomic_DNA"/>
</dbReference>
<comment type="similarity">
    <text evidence="1">Belongs to the cytochrome c family. PetJ subfamily.</text>
</comment>
<dbReference type="OrthoDB" id="1930491at2759"/>
<evidence type="ECO:0000313" key="11">
    <source>
        <dbReference type="Proteomes" id="UP000218209"/>
    </source>
</evidence>
<name>A0A1X6PHF5_PORUM</name>
<dbReference type="InterPro" id="IPR023655">
    <property type="entry name" value="Cyt_C6"/>
</dbReference>
<keyword evidence="6 8" id="KW-0408">Iron</keyword>
<dbReference type="InterPro" id="IPR009056">
    <property type="entry name" value="Cyt_c-like_dom"/>
</dbReference>
<dbReference type="Pfam" id="PF13442">
    <property type="entry name" value="Cytochrome_CBB3"/>
    <property type="match status" value="1"/>
</dbReference>
<dbReference type="PANTHER" id="PTHR34688">
    <property type="entry name" value="CYTOCHROME C6, CHLOROPLASTIC"/>
    <property type="match status" value="1"/>
</dbReference>
<dbReference type="InterPro" id="IPR036909">
    <property type="entry name" value="Cyt_c-like_dom_sf"/>
</dbReference>
<dbReference type="Proteomes" id="UP000218209">
    <property type="component" value="Unassembled WGS sequence"/>
</dbReference>
<dbReference type="GO" id="GO:0009055">
    <property type="term" value="F:electron transfer activity"/>
    <property type="evidence" value="ECO:0007669"/>
    <property type="project" value="InterPro"/>
</dbReference>
<dbReference type="PANTHER" id="PTHR34688:SF2">
    <property type="entry name" value="CYTOCHROME C6, CHLOROPLASTIC"/>
    <property type="match status" value="1"/>
</dbReference>
<evidence type="ECO:0000256" key="2">
    <source>
        <dbReference type="ARBA" id="ARBA00022448"/>
    </source>
</evidence>
<keyword evidence="2" id="KW-0813">Transport</keyword>
<evidence type="ECO:0000256" key="4">
    <source>
        <dbReference type="ARBA" id="ARBA00022723"/>
    </source>
</evidence>
<keyword evidence="4 8" id="KW-0479">Metal-binding</keyword>
<dbReference type="GO" id="GO:0020037">
    <property type="term" value="F:heme binding"/>
    <property type="evidence" value="ECO:0007669"/>
    <property type="project" value="InterPro"/>
</dbReference>
<protein>
    <recommendedName>
        <fullName evidence="9">Cytochrome c domain-containing protein</fullName>
    </recommendedName>
</protein>
<dbReference type="Gene3D" id="1.10.760.10">
    <property type="entry name" value="Cytochrome c-like domain"/>
    <property type="match status" value="1"/>
</dbReference>
<keyword evidence="11" id="KW-1185">Reference proteome</keyword>
<feature type="domain" description="Cytochrome c" evidence="9">
    <location>
        <begin position="73"/>
        <end position="156"/>
    </location>
</feature>
<organism evidence="10 11">
    <name type="scientific">Porphyra umbilicalis</name>
    <name type="common">Purple laver</name>
    <name type="synonym">Red alga</name>
    <dbReference type="NCBI Taxonomy" id="2786"/>
    <lineage>
        <taxon>Eukaryota</taxon>
        <taxon>Rhodophyta</taxon>
        <taxon>Bangiophyceae</taxon>
        <taxon>Bangiales</taxon>
        <taxon>Bangiaceae</taxon>
        <taxon>Porphyra</taxon>
    </lineage>
</organism>
<evidence type="ECO:0000256" key="5">
    <source>
        <dbReference type="ARBA" id="ARBA00022982"/>
    </source>
</evidence>
<evidence type="ECO:0000256" key="8">
    <source>
        <dbReference type="PROSITE-ProRule" id="PRU00433"/>
    </source>
</evidence>
<evidence type="ECO:0000259" key="9">
    <source>
        <dbReference type="PROSITE" id="PS51007"/>
    </source>
</evidence>
<evidence type="ECO:0000256" key="1">
    <source>
        <dbReference type="ARBA" id="ARBA00009650"/>
    </source>
</evidence>
<evidence type="ECO:0000256" key="3">
    <source>
        <dbReference type="ARBA" id="ARBA00022617"/>
    </source>
</evidence>
<keyword evidence="3 8" id="KW-0349">Heme</keyword>
<dbReference type="GO" id="GO:0005506">
    <property type="term" value="F:iron ion binding"/>
    <property type="evidence" value="ECO:0007669"/>
    <property type="project" value="InterPro"/>
</dbReference>
<keyword evidence="7" id="KW-0793">Thylakoid</keyword>
<dbReference type="AlphaFoldDB" id="A0A1X6PHF5"/>
<dbReference type="SUPFAM" id="SSF46626">
    <property type="entry name" value="Cytochrome c"/>
    <property type="match status" value="1"/>
</dbReference>
<accession>A0A1X6PHF5</accession>
<sequence>MAASGGGSAGGFVVPGLPPPRVRRGATGGAALCCRAPPPSAAAAAASRASTVAGAVLLGAAVGLLAVTPAGAAQLGDGQTIFEKSCAACHAGGGNIIGFSRGKTLKTAALSKYGYDTPEAVAGLVRSGKGVMPGYDANQLSDSDVSAVSQFVIDAAGRGWK</sequence>